<dbReference type="RefSeq" id="WP_124316724.1">
    <property type="nucleotide sequence ID" value="NZ_AP028155.1"/>
</dbReference>
<organism evidence="2 3">
    <name type="scientific">Butyricimonas faecihominis</name>
    <dbReference type="NCBI Taxonomy" id="1472416"/>
    <lineage>
        <taxon>Bacteria</taxon>
        <taxon>Pseudomonadati</taxon>
        <taxon>Bacteroidota</taxon>
        <taxon>Bacteroidia</taxon>
        <taxon>Bacteroidales</taxon>
        <taxon>Odoribacteraceae</taxon>
        <taxon>Butyricimonas</taxon>
    </lineage>
</organism>
<dbReference type="Proteomes" id="UP000546007">
    <property type="component" value="Unassembled WGS sequence"/>
</dbReference>
<dbReference type="AlphaFoldDB" id="A0A7W6HW69"/>
<protein>
    <submittedName>
        <fullName evidence="2">Uncharacterized protein</fullName>
    </submittedName>
</protein>
<comment type="caution">
    <text evidence="2">The sequence shown here is derived from an EMBL/GenBank/DDBJ whole genome shotgun (WGS) entry which is preliminary data.</text>
</comment>
<keyword evidence="1" id="KW-0175">Coiled coil</keyword>
<evidence type="ECO:0000256" key="1">
    <source>
        <dbReference type="SAM" id="Coils"/>
    </source>
</evidence>
<keyword evidence="3" id="KW-1185">Reference proteome</keyword>
<accession>A0A7W6HW69</accession>
<dbReference type="GeneID" id="93103318"/>
<dbReference type="EMBL" id="JACIES010000002">
    <property type="protein sequence ID" value="MBB4025469.1"/>
    <property type="molecule type" value="Genomic_DNA"/>
</dbReference>
<evidence type="ECO:0000313" key="3">
    <source>
        <dbReference type="Proteomes" id="UP000546007"/>
    </source>
</evidence>
<name>A0A7W6HW69_9BACT</name>
<reference evidence="2 3" key="1">
    <citation type="submission" date="2020-08" db="EMBL/GenBank/DDBJ databases">
        <title>Genomic Encyclopedia of Type Strains, Phase IV (KMG-IV): sequencing the most valuable type-strain genomes for metagenomic binning, comparative biology and taxonomic classification.</title>
        <authorList>
            <person name="Goeker M."/>
        </authorList>
    </citation>
    <scope>NUCLEOTIDE SEQUENCE [LARGE SCALE GENOMIC DNA]</scope>
    <source>
        <strain evidence="2 3">DSM 105721</strain>
    </source>
</reference>
<feature type="coiled-coil region" evidence="1">
    <location>
        <begin position="7"/>
        <end position="41"/>
    </location>
</feature>
<gene>
    <name evidence="2" type="ORF">GGR14_001241</name>
</gene>
<sequence>METYSEFRKVVEELIATQNKLAQVEKELETLKSKRESKRRANPDSAFNSVLSSARGRLRAQEGTHEELARKIILKALVKNGMPTIEFFVKFDKAVKRLLALKTFNEECKTFRYSLTPRFVAQHVVLAGEKLVNEVFKNGLENTFHEKLYRMNFAIFSEDELTRYQNDPLSKETIDELAEVSSAE</sequence>
<evidence type="ECO:0000313" key="2">
    <source>
        <dbReference type="EMBL" id="MBB4025469.1"/>
    </source>
</evidence>
<proteinExistence type="predicted"/>